<evidence type="ECO:0000256" key="3">
    <source>
        <dbReference type="ARBA" id="ARBA00022737"/>
    </source>
</evidence>
<comment type="subcellular location">
    <subcellularLocation>
        <location evidence="1">Nucleus</location>
    </subcellularLocation>
</comment>
<keyword evidence="3" id="KW-0677">Repeat</keyword>
<dbReference type="EMBL" id="OW152841">
    <property type="protein sequence ID" value="CAH2062320.1"/>
    <property type="molecule type" value="Genomic_DNA"/>
</dbReference>
<dbReference type="Proteomes" id="UP000837857">
    <property type="component" value="Chromosome 29"/>
</dbReference>
<dbReference type="SUPFAM" id="SSF82199">
    <property type="entry name" value="SET domain"/>
    <property type="match status" value="1"/>
</dbReference>
<dbReference type="PANTHER" id="PTHR16515">
    <property type="entry name" value="PR DOMAIN ZINC FINGER PROTEIN"/>
    <property type="match status" value="1"/>
</dbReference>
<dbReference type="PANTHER" id="PTHR16515:SF66">
    <property type="entry name" value="C2H2-TYPE DOMAIN-CONTAINING PROTEIN"/>
    <property type="match status" value="1"/>
</dbReference>
<proteinExistence type="predicted"/>
<evidence type="ECO:0000256" key="4">
    <source>
        <dbReference type="ARBA" id="ARBA00022771"/>
    </source>
</evidence>
<evidence type="ECO:0000256" key="6">
    <source>
        <dbReference type="ARBA" id="ARBA00023015"/>
    </source>
</evidence>
<reference evidence="10" key="1">
    <citation type="submission" date="2022-03" db="EMBL/GenBank/DDBJ databases">
        <authorList>
            <person name="Martin H S."/>
        </authorList>
    </citation>
    <scope>NUCLEOTIDE SEQUENCE</scope>
</reference>
<name>A0ABN8IRR5_9NEOP</name>
<accession>A0ABN8IRR5</accession>
<evidence type="ECO:0000313" key="11">
    <source>
        <dbReference type="Proteomes" id="UP000837857"/>
    </source>
</evidence>
<dbReference type="InterPro" id="IPR050331">
    <property type="entry name" value="Zinc_finger"/>
</dbReference>
<evidence type="ECO:0000256" key="2">
    <source>
        <dbReference type="ARBA" id="ARBA00022723"/>
    </source>
</evidence>
<feature type="non-terminal residue" evidence="10">
    <location>
        <position position="1"/>
    </location>
</feature>
<sequence length="324" mass="36978">MNSKLCGLPRVNQAEAKEENSDEYIFCSRCCFNVYEYCSIHGPLLVIPDDEVPKQCNLPLRIPKAAFTIPSKFLHLAPSAISDSGVGVFATWPLPAGVRFGPYRGRITRGIGSQYCWQIHSRVGPAYAVDAADDDHANWMRYVNCSRNWQQQNLLAYQYRGQIYYRSNVQPRRVYPIHSRVGPAYAVDAADDDHANWMRYVNCSRNWQQQNLLAYQYRGQIYYRTIKTIPRFGELLVFYGSEFAWSLNIDLTIYNSNKPGYDDADKSKAAMDGTRAKCQKTALFTENKPEIFDKFGYNNLQAVDLKCTSSDNCTDSWTPPRGVG</sequence>
<keyword evidence="6" id="KW-0805">Transcription regulation</keyword>
<evidence type="ECO:0000256" key="8">
    <source>
        <dbReference type="ARBA" id="ARBA00023242"/>
    </source>
</evidence>
<gene>
    <name evidence="10" type="ORF">IPOD504_LOCUS11875</name>
</gene>
<keyword evidence="11" id="KW-1185">Reference proteome</keyword>
<keyword evidence="5" id="KW-0862">Zinc</keyword>
<dbReference type="Gene3D" id="2.170.270.10">
    <property type="entry name" value="SET domain"/>
    <property type="match status" value="2"/>
</dbReference>
<dbReference type="PROSITE" id="PS50280">
    <property type="entry name" value="SET"/>
    <property type="match status" value="1"/>
</dbReference>
<dbReference type="InterPro" id="IPR046341">
    <property type="entry name" value="SET_dom_sf"/>
</dbReference>
<evidence type="ECO:0000256" key="5">
    <source>
        <dbReference type="ARBA" id="ARBA00022833"/>
    </source>
</evidence>
<keyword evidence="8" id="KW-0539">Nucleus</keyword>
<evidence type="ECO:0000256" key="1">
    <source>
        <dbReference type="ARBA" id="ARBA00004123"/>
    </source>
</evidence>
<protein>
    <recommendedName>
        <fullName evidence="9">SET domain-containing protein</fullName>
    </recommendedName>
</protein>
<evidence type="ECO:0000256" key="7">
    <source>
        <dbReference type="ARBA" id="ARBA00023163"/>
    </source>
</evidence>
<keyword evidence="4" id="KW-0863">Zinc-finger</keyword>
<evidence type="ECO:0000259" key="9">
    <source>
        <dbReference type="PROSITE" id="PS50280"/>
    </source>
</evidence>
<keyword evidence="2" id="KW-0479">Metal-binding</keyword>
<feature type="domain" description="SET" evidence="9">
    <location>
        <begin position="72"/>
        <end position="240"/>
    </location>
</feature>
<dbReference type="InterPro" id="IPR001214">
    <property type="entry name" value="SET_dom"/>
</dbReference>
<keyword evidence="7" id="KW-0804">Transcription</keyword>
<organism evidence="10 11">
    <name type="scientific">Iphiclides podalirius</name>
    <name type="common">scarce swallowtail</name>
    <dbReference type="NCBI Taxonomy" id="110791"/>
    <lineage>
        <taxon>Eukaryota</taxon>
        <taxon>Metazoa</taxon>
        <taxon>Ecdysozoa</taxon>
        <taxon>Arthropoda</taxon>
        <taxon>Hexapoda</taxon>
        <taxon>Insecta</taxon>
        <taxon>Pterygota</taxon>
        <taxon>Neoptera</taxon>
        <taxon>Endopterygota</taxon>
        <taxon>Lepidoptera</taxon>
        <taxon>Glossata</taxon>
        <taxon>Ditrysia</taxon>
        <taxon>Papilionoidea</taxon>
        <taxon>Papilionidae</taxon>
        <taxon>Papilioninae</taxon>
        <taxon>Iphiclides</taxon>
    </lineage>
</organism>
<evidence type="ECO:0000313" key="10">
    <source>
        <dbReference type="EMBL" id="CAH2062320.1"/>
    </source>
</evidence>
<dbReference type="Pfam" id="PF21549">
    <property type="entry name" value="PRDM2_PR"/>
    <property type="match status" value="2"/>
</dbReference>